<dbReference type="AlphaFoldDB" id="A0A6H5GEJ5"/>
<feature type="non-terminal residue" evidence="2">
    <location>
        <position position="246"/>
    </location>
</feature>
<proteinExistence type="predicted"/>
<protein>
    <submittedName>
        <fullName evidence="2">Uncharacterized protein</fullName>
    </submittedName>
</protein>
<dbReference type="EMBL" id="CADCXU010011760">
    <property type="protein sequence ID" value="CAB0001914.1"/>
    <property type="molecule type" value="Genomic_DNA"/>
</dbReference>
<organism evidence="2 3">
    <name type="scientific">Nesidiocoris tenuis</name>
    <dbReference type="NCBI Taxonomy" id="355587"/>
    <lineage>
        <taxon>Eukaryota</taxon>
        <taxon>Metazoa</taxon>
        <taxon>Ecdysozoa</taxon>
        <taxon>Arthropoda</taxon>
        <taxon>Hexapoda</taxon>
        <taxon>Insecta</taxon>
        <taxon>Pterygota</taxon>
        <taxon>Neoptera</taxon>
        <taxon>Paraneoptera</taxon>
        <taxon>Hemiptera</taxon>
        <taxon>Heteroptera</taxon>
        <taxon>Panheteroptera</taxon>
        <taxon>Cimicomorpha</taxon>
        <taxon>Miridae</taxon>
        <taxon>Dicyphina</taxon>
        <taxon>Nesidiocoris</taxon>
    </lineage>
</organism>
<evidence type="ECO:0000256" key="1">
    <source>
        <dbReference type="SAM" id="MobiDB-lite"/>
    </source>
</evidence>
<reference evidence="2 3" key="1">
    <citation type="submission" date="2020-02" db="EMBL/GenBank/DDBJ databases">
        <authorList>
            <person name="Ferguson B K."/>
        </authorList>
    </citation>
    <scope>NUCLEOTIDE SEQUENCE [LARGE SCALE GENOMIC DNA]</scope>
</reference>
<dbReference type="Proteomes" id="UP000479000">
    <property type="component" value="Unassembled WGS sequence"/>
</dbReference>
<evidence type="ECO:0000313" key="3">
    <source>
        <dbReference type="Proteomes" id="UP000479000"/>
    </source>
</evidence>
<gene>
    <name evidence="2" type="ORF">NTEN_LOCUS7701</name>
</gene>
<evidence type="ECO:0000313" key="2">
    <source>
        <dbReference type="EMBL" id="CAB0001914.1"/>
    </source>
</evidence>
<name>A0A6H5GEJ5_9HEMI</name>
<feature type="region of interest" description="Disordered" evidence="1">
    <location>
        <begin position="121"/>
        <end position="170"/>
    </location>
</feature>
<accession>A0A6H5GEJ5</accession>
<sequence length="246" mass="27735">MIPIIGTTTLQHGTTTWDNGFRHSLVRQIECIPTNEQSTLPNPFAMQSMDARYAKLPPIQVLRRRQPRRPQKTRCFEFGMTKATLFNSFGMRKLSTIVFTAYGASRLPGSRRYGRVMNFTKRNDPRQNHADGEPGGKRKAPGVTGAGAMPSRPLLNMMKTSKDPKVAGGRCSDAMARKHRRIESSTGLCHFLLLAIQNEEVPKWKFLRWRSATQGSSGWPRSVICSRDRMKSSHLYDGRAQPTATQ</sequence>
<feature type="compositionally biased region" description="Basic and acidic residues" evidence="1">
    <location>
        <begin position="121"/>
        <end position="136"/>
    </location>
</feature>
<keyword evidence="3" id="KW-1185">Reference proteome</keyword>